<evidence type="ECO:0000313" key="10">
    <source>
        <dbReference type="EMBL" id="CAE0469576.1"/>
    </source>
</evidence>
<keyword evidence="5" id="KW-0602">Photosynthesis</keyword>
<proteinExistence type="inferred from homology"/>
<reference evidence="10" key="1">
    <citation type="submission" date="2021-01" db="EMBL/GenBank/DDBJ databases">
        <authorList>
            <person name="Corre E."/>
            <person name="Pelletier E."/>
            <person name="Niang G."/>
            <person name="Scheremetjew M."/>
            <person name="Finn R."/>
            <person name="Kale V."/>
            <person name="Holt S."/>
            <person name="Cochrane G."/>
            <person name="Meng A."/>
            <person name="Brown T."/>
            <person name="Cohen L."/>
        </authorList>
    </citation>
    <scope>NUCLEOTIDE SEQUENCE</scope>
    <source>
        <strain evidence="10">MM31A-1</strain>
    </source>
</reference>
<keyword evidence="4" id="KW-0150">Chloroplast</keyword>
<dbReference type="GO" id="GO:0030076">
    <property type="term" value="C:light-harvesting complex"/>
    <property type="evidence" value="ECO:0007669"/>
    <property type="project" value="UniProtKB-KW"/>
</dbReference>
<feature type="binding site" evidence="8">
    <location>
        <position position="210"/>
    </location>
    <ligand>
        <name>chlorophyll a</name>
        <dbReference type="ChEBI" id="CHEBI:58416"/>
        <label>1</label>
    </ligand>
</feature>
<organism evidence="10">
    <name type="scientific">Chaetoceros debilis</name>
    <dbReference type="NCBI Taxonomy" id="122233"/>
    <lineage>
        <taxon>Eukaryota</taxon>
        <taxon>Sar</taxon>
        <taxon>Stramenopiles</taxon>
        <taxon>Ochrophyta</taxon>
        <taxon>Bacillariophyta</taxon>
        <taxon>Coscinodiscophyceae</taxon>
        <taxon>Chaetocerotophycidae</taxon>
        <taxon>Chaetocerotales</taxon>
        <taxon>Chaetocerotaceae</taxon>
        <taxon>Chaetoceros</taxon>
    </lineage>
</organism>
<evidence type="ECO:0000256" key="7">
    <source>
        <dbReference type="ARBA" id="ARBA00023243"/>
    </source>
</evidence>
<evidence type="ECO:0000256" key="8">
    <source>
        <dbReference type="PIRSR" id="PIRSR601344-1"/>
    </source>
</evidence>
<dbReference type="InterPro" id="IPR022796">
    <property type="entry name" value="Chloroa_b-bind"/>
</dbReference>
<feature type="binding site" description="axial binding residue" evidence="8">
    <location>
        <position position="94"/>
    </location>
    <ligand>
        <name>chlorophyll b</name>
        <dbReference type="ChEBI" id="CHEBI:61721"/>
        <label>1</label>
    </ligand>
    <ligandPart>
        <name>Mg</name>
        <dbReference type="ChEBI" id="CHEBI:25107"/>
    </ligandPart>
</feature>
<dbReference type="Pfam" id="PF00504">
    <property type="entry name" value="Chloroa_b-bind"/>
    <property type="match status" value="1"/>
</dbReference>
<dbReference type="Gene3D" id="1.10.3460.10">
    <property type="entry name" value="Chlorophyll a/b binding protein domain"/>
    <property type="match status" value="1"/>
</dbReference>
<dbReference type="GO" id="GO:0009507">
    <property type="term" value="C:chloroplast"/>
    <property type="evidence" value="ECO:0007669"/>
    <property type="project" value="UniProtKB-SubCell"/>
</dbReference>
<evidence type="ECO:0000256" key="5">
    <source>
        <dbReference type="ARBA" id="ARBA00022531"/>
    </source>
</evidence>
<dbReference type="GO" id="GO:0016020">
    <property type="term" value="C:membrane"/>
    <property type="evidence" value="ECO:0007669"/>
    <property type="project" value="InterPro"/>
</dbReference>
<feature type="binding site" evidence="8">
    <location>
        <position position="205"/>
    </location>
    <ligand>
        <name>chlorophyll a</name>
        <dbReference type="ChEBI" id="CHEBI:58416"/>
        <label>1</label>
    </ligand>
</feature>
<feature type="binding site" evidence="8">
    <location>
        <position position="92"/>
    </location>
    <ligand>
        <name>chlorophyll a</name>
        <dbReference type="ChEBI" id="CHEBI:58416"/>
        <label>1</label>
    </ligand>
</feature>
<feature type="binding site" evidence="8">
    <location>
        <position position="222"/>
    </location>
    <ligand>
        <name>chlorophyll a</name>
        <dbReference type="ChEBI" id="CHEBI:58416"/>
        <label>1</label>
    </ligand>
</feature>
<comment type="subcellular location">
    <subcellularLocation>
        <location evidence="2">Plastid</location>
        <location evidence="2">Chloroplast</location>
    </subcellularLocation>
</comment>
<keyword evidence="6" id="KW-0934">Plastid</keyword>
<evidence type="ECO:0000256" key="1">
    <source>
        <dbReference type="ARBA" id="ARBA00004022"/>
    </source>
</evidence>
<protein>
    <recommendedName>
        <fullName evidence="11">Plastid light harvesting protein</fullName>
    </recommendedName>
</protein>
<keyword evidence="9" id="KW-0732">Signal</keyword>
<dbReference type="AlphaFoldDB" id="A0A7S3Q9E8"/>
<feature type="signal peptide" evidence="9">
    <location>
        <begin position="1"/>
        <end position="18"/>
    </location>
</feature>
<gene>
    <name evidence="10" type="ORF">CDEB00056_LOCUS14429</name>
</gene>
<dbReference type="SUPFAM" id="SSF103511">
    <property type="entry name" value="Chlorophyll a-b binding protein"/>
    <property type="match status" value="1"/>
</dbReference>
<sequence length="237" mass="26445">MKPFTLALSTVMVANASAFLVANSPQHKPISRSSPLSVATTDEFRTFERSESLPFLLRPQNLKGYVGDVGFDPLGFSDRFSMEYLREAELKHGRVCMLAWTGWVAVDLGFRVYPAPEGWMDLTSLSAHDALVTVDPSDPQGFWASPLANLLYALAIPELYQFKRVNQMLKEGECSTRAAGDMSWDYLGYLRGRTEEEVNELKLQEIKHARLGMLAFSAVVAQSVYAGSEVFPYGYQP</sequence>
<keyword evidence="8" id="KW-0157">Chromophore</keyword>
<keyword evidence="8" id="KW-0148">Chlorophyll</keyword>
<comment type="similarity">
    <text evidence="3">Belongs to the fucoxanthin chlorophyll protein family.</text>
</comment>
<accession>A0A7S3Q9E8</accession>
<evidence type="ECO:0000256" key="2">
    <source>
        <dbReference type="ARBA" id="ARBA00004229"/>
    </source>
</evidence>
<keyword evidence="7" id="KW-0437">Light-harvesting polypeptide</keyword>
<evidence type="ECO:0000256" key="9">
    <source>
        <dbReference type="SAM" id="SignalP"/>
    </source>
</evidence>
<dbReference type="PANTHER" id="PTHR21649">
    <property type="entry name" value="CHLOROPHYLL A/B BINDING PROTEIN"/>
    <property type="match status" value="1"/>
</dbReference>
<evidence type="ECO:0000256" key="4">
    <source>
        <dbReference type="ARBA" id="ARBA00022528"/>
    </source>
</evidence>
<feature type="chain" id="PRO_5030800159" description="Plastid light harvesting protein" evidence="9">
    <location>
        <begin position="19"/>
        <end position="237"/>
    </location>
</feature>
<name>A0A7S3Q9E8_9STRA</name>
<evidence type="ECO:0008006" key="11">
    <source>
        <dbReference type="Google" id="ProtNLM"/>
    </source>
</evidence>
<evidence type="ECO:0000256" key="6">
    <source>
        <dbReference type="ARBA" id="ARBA00022640"/>
    </source>
</evidence>
<feature type="binding site" evidence="8">
    <location>
        <position position="77"/>
    </location>
    <ligand>
        <name>chlorophyll a</name>
        <dbReference type="ChEBI" id="CHEBI:58416"/>
        <label>1</label>
    </ligand>
</feature>
<dbReference type="InterPro" id="IPR001344">
    <property type="entry name" value="Chloro_AB-bd_pln"/>
</dbReference>
<comment type="function">
    <text evidence="1">The light-harvesting complex (LHC) functions as a light receptor, it captures and delivers excitation energy to photosystems with which it is closely associated. Energy is transferred from the carotenoid and chlorophyll C (or B) to chlorophyll A and the photosynthetic reaction centers where it is used to synthesize ATP and reducing power.</text>
</comment>
<evidence type="ECO:0000256" key="3">
    <source>
        <dbReference type="ARBA" id="ARBA00005933"/>
    </source>
</evidence>
<dbReference type="GO" id="GO:0009765">
    <property type="term" value="P:photosynthesis, light harvesting"/>
    <property type="evidence" value="ECO:0007669"/>
    <property type="project" value="InterPro"/>
</dbReference>
<dbReference type="GO" id="GO:0016168">
    <property type="term" value="F:chlorophyll binding"/>
    <property type="evidence" value="ECO:0007669"/>
    <property type="project" value="UniProtKB-KW"/>
</dbReference>
<feature type="binding site" evidence="8">
    <location>
        <position position="89"/>
    </location>
    <ligand>
        <name>chlorophyll a</name>
        <dbReference type="ChEBI" id="CHEBI:58416"/>
        <label>1</label>
    </ligand>
</feature>
<dbReference type="EMBL" id="HBIO01018760">
    <property type="protein sequence ID" value="CAE0469576.1"/>
    <property type="molecule type" value="Transcribed_RNA"/>
</dbReference>